<dbReference type="Pfam" id="PF23055">
    <property type="entry name" value="DUF7041"/>
    <property type="match status" value="1"/>
</dbReference>
<organism evidence="2 3">
    <name type="scientific">Octopus sinensis</name>
    <name type="common">East Asian common octopus</name>
    <dbReference type="NCBI Taxonomy" id="2607531"/>
    <lineage>
        <taxon>Eukaryota</taxon>
        <taxon>Metazoa</taxon>
        <taxon>Spiralia</taxon>
        <taxon>Lophotrochozoa</taxon>
        <taxon>Mollusca</taxon>
        <taxon>Cephalopoda</taxon>
        <taxon>Coleoidea</taxon>
        <taxon>Octopodiformes</taxon>
        <taxon>Octopoda</taxon>
        <taxon>Incirrata</taxon>
        <taxon>Octopodidae</taxon>
        <taxon>Octopus</taxon>
    </lineage>
</organism>
<name>A0A6P7S9F5_9MOLL</name>
<gene>
    <name evidence="3" type="primary">LOC115210491</name>
</gene>
<feature type="domain" description="DUF7041" evidence="1">
    <location>
        <begin position="12"/>
        <end position="86"/>
    </location>
</feature>
<reference evidence="3" key="1">
    <citation type="submission" date="2025-08" db="UniProtKB">
        <authorList>
            <consortium name="RefSeq"/>
        </authorList>
    </citation>
    <scope>IDENTIFICATION</scope>
</reference>
<evidence type="ECO:0000259" key="1">
    <source>
        <dbReference type="Pfam" id="PF23055"/>
    </source>
</evidence>
<dbReference type="PANTHER" id="PTHR33327">
    <property type="entry name" value="ENDONUCLEASE"/>
    <property type="match status" value="1"/>
</dbReference>
<dbReference type="Proteomes" id="UP000515154">
    <property type="component" value="Linkage group LG4"/>
</dbReference>
<dbReference type="RefSeq" id="XP_029634954.1">
    <property type="nucleotide sequence ID" value="XM_029779094.1"/>
</dbReference>
<accession>A0A6P7S9F5</accession>
<dbReference type="AlphaFoldDB" id="A0A6P7S9F5"/>
<protein>
    <submittedName>
        <fullName evidence="3">Uncharacterized protein LOC115210491</fullName>
    </submittedName>
</protein>
<evidence type="ECO:0000313" key="2">
    <source>
        <dbReference type="Proteomes" id="UP000515154"/>
    </source>
</evidence>
<sequence length="252" mass="27839">MSVPHLHSFTGDATLWFAQVEAHFAAHGVSPIQQLHLLYCSLPPQLATSARDLIIDPSPDATYASIKAEILRRNTRSEESRFNELMADERLGDKTPSQFLRCLRELSGNFADAPLLRKIFFSMLPANLQAILATALESNSVDQIATMADKTLEFSGQPKSRGMCVCTETPSTASVSASSLSPDTISDKIDALTRRTDELCRENRRRWRSRSRSTSRASFHAFRMQAGGARSEHSNFFTVNVPAASDTRSGLC</sequence>
<proteinExistence type="predicted"/>
<keyword evidence="2" id="KW-1185">Reference proteome</keyword>
<dbReference type="KEGG" id="osn:115210491"/>
<dbReference type="InterPro" id="IPR055469">
    <property type="entry name" value="DUF7041"/>
</dbReference>
<evidence type="ECO:0000313" key="3">
    <source>
        <dbReference type="RefSeq" id="XP_029634954.1"/>
    </source>
</evidence>
<dbReference type="PANTHER" id="PTHR33327:SF3">
    <property type="entry name" value="RNA-DIRECTED DNA POLYMERASE"/>
    <property type="match status" value="1"/>
</dbReference>